<comment type="caution">
    <text evidence="1">The sequence shown here is derived from an EMBL/GenBank/DDBJ whole genome shotgun (WGS) entry which is preliminary data.</text>
</comment>
<gene>
    <name evidence="1" type="ORF">FDP41_002024</name>
</gene>
<dbReference type="EMBL" id="VFQX01000028">
    <property type="protein sequence ID" value="KAF0978954.1"/>
    <property type="molecule type" value="Genomic_DNA"/>
</dbReference>
<dbReference type="GeneID" id="68109242"/>
<name>A0A6A5BXB0_NAEFO</name>
<proteinExistence type="predicted"/>
<reference evidence="1 2" key="1">
    <citation type="journal article" date="2019" name="Sci. Rep.">
        <title>Nanopore sequencing improves the draft genome of the human pathogenic amoeba Naegleria fowleri.</title>
        <authorList>
            <person name="Liechti N."/>
            <person name="Schurch N."/>
            <person name="Bruggmann R."/>
            <person name="Wittwer M."/>
        </authorList>
    </citation>
    <scope>NUCLEOTIDE SEQUENCE [LARGE SCALE GENOMIC DNA]</scope>
    <source>
        <strain evidence="1 2">ATCC 30894</strain>
    </source>
</reference>
<dbReference type="OrthoDB" id="2224399at2759"/>
<dbReference type="VEuPathDB" id="AmoebaDB:NF0057020"/>
<evidence type="ECO:0000313" key="1">
    <source>
        <dbReference type="EMBL" id="KAF0978954.1"/>
    </source>
</evidence>
<dbReference type="AlphaFoldDB" id="A0A6A5BXB0"/>
<dbReference type="VEuPathDB" id="AmoebaDB:FDP41_002024"/>
<dbReference type="Proteomes" id="UP000444721">
    <property type="component" value="Unassembled WGS sequence"/>
</dbReference>
<sequence>MSSTSKIDILHLLQNNISINDPAFTTFIESLSPNSSSPPSHEEKSFSDCKYINCYSLGLSIMTKQDMKTIDTVFCYSEKDKKFKPYTGPLPLSLSLKENNVQVLKRFNREPDAKGGGKFKSTPIWIEYAVKLESCSKLLDITFNFTNSDWNDLENPIHFLTFFLK</sequence>
<protein>
    <submittedName>
        <fullName evidence="1">Uncharacterized protein</fullName>
    </submittedName>
</protein>
<dbReference type="VEuPathDB" id="AmoebaDB:NfTy_033820"/>
<keyword evidence="2" id="KW-1185">Reference proteome</keyword>
<evidence type="ECO:0000313" key="2">
    <source>
        <dbReference type="Proteomes" id="UP000444721"/>
    </source>
</evidence>
<organism evidence="1 2">
    <name type="scientific">Naegleria fowleri</name>
    <name type="common">Brain eating amoeba</name>
    <dbReference type="NCBI Taxonomy" id="5763"/>
    <lineage>
        <taxon>Eukaryota</taxon>
        <taxon>Discoba</taxon>
        <taxon>Heterolobosea</taxon>
        <taxon>Tetramitia</taxon>
        <taxon>Eutetramitia</taxon>
        <taxon>Vahlkampfiidae</taxon>
        <taxon>Naegleria</taxon>
    </lineage>
</organism>
<dbReference type="RefSeq" id="XP_044563667.1">
    <property type="nucleotide sequence ID" value="XM_044705174.1"/>
</dbReference>
<accession>A0A6A5BXB0</accession>